<dbReference type="Gene3D" id="2.40.10.10">
    <property type="entry name" value="Trypsin-like serine proteases"/>
    <property type="match status" value="2"/>
</dbReference>
<sequence>MDWRKLTLVISIGSLSIILSASTPVISVSPQCQSFGCNTFVSQKLYQQAQSITVKILAADFLGSGILLQKQGLNYTVLTNAHVLEAGDRPYRIQTPDGNIYAANLPENLNFGKNDLALLQFHSQGAIYAVASLGNSPVVGDEVFAAGFPVAEDGTQVKSLALNTGKISLVLPNPLEGGYQLGHTNNLENGMSGGALLNRRGEVVGVNGMQAYPLWDAPSVFQDGMKADEQLHKMIIRLSWAVPIKTYMISSLSFVNTNDY</sequence>
<organism evidence="1 2">
    <name type="scientific">Desmonostoc muscorum LEGE 12446</name>
    <dbReference type="NCBI Taxonomy" id="1828758"/>
    <lineage>
        <taxon>Bacteria</taxon>
        <taxon>Bacillati</taxon>
        <taxon>Cyanobacteriota</taxon>
        <taxon>Cyanophyceae</taxon>
        <taxon>Nostocales</taxon>
        <taxon>Nostocaceae</taxon>
        <taxon>Desmonostoc</taxon>
    </lineage>
</organism>
<dbReference type="AlphaFoldDB" id="A0A8J7DGX2"/>
<dbReference type="EMBL" id="JADEXS010000821">
    <property type="protein sequence ID" value="MBE9027225.1"/>
    <property type="molecule type" value="Genomic_DNA"/>
</dbReference>
<dbReference type="Proteomes" id="UP000622533">
    <property type="component" value="Unassembled WGS sequence"/>
</dbReference>
<dbReference type="RefSeq" id="WP_193924444.1">
    <property type="nucleotide sequence ID" value="NZ_JADEXS020000001.1"/>
</dbReference>
<reference evidence="1" key="1">
    <citation type="submission" date="2020-10" db="EMBL/GenBank/DDBJ databases">
        <authorList>
            <person name="Castelo-Branco R."/>
            <person name="Eusebio N."/>
            <person name="Adriana R."/>
            <person name="Vieira A."/>
            <person name="Brugerolle De Fraissinette N."/>
            <person name="Rezende De Castro R."/>
            <person name="Schneider M.P."/>
            <person name="Vasconcelos V."/>
            <person name="Leao P.N."/>
        </authorList>
    </citation>
    <scope>NUCLEOTIDE SEQUENCE</scope>
    <source>
        <strain evidence="1">LEGE 12446</strain>
    </source>
</reference>
<evidence type="ECO:0000313" key="2">
    <source>
        <dbReference type="Proteomes" id="UP000622533"/>
    </source>
</evidence>
<proteinExistence type="predicted"/>
<dbReference type="InterPro" id="IPR009003">
    <property type="entry name" value="Peptidase_S1_PA"/>
</dbReference>
<gene>
    <name evidence="1" type="ORF">IQ276_33865</name>
</gene>
<comment type="caution">
    <text evidence="1">The sequence shown here is derived from an EMBL/GenBank/DDBJ whole genome shotgun (WGS) entry which is preliminary data.</text>
</comment>
<dbReference type="PANTHER" id="PTHR43019:SF23">
    <property type="entry name" value="PROTEASE DO-LIKE 5, CHLOROPLASTIC"/>
    <property type="match status" value="1"/>
</dbReference>
<keyword evidence="2" id="KW-1185">Reference proteome</keyword>
<dbReference type="PANTHER" id="PTHR43019">
    <property type="entry name" value="SERINE ENDOPROTEASE DEGS"/>
    <property type="match status" value="1"/>
</dbReference>
<evidence type="ECO:0000313" key="1">
    <source>
        <dbReference type="EMBL" id="MBE9027225.1"/>
    </source>
</evidence>
<name>A0A8J7DGX2_DESMC</name>
<accession>A0A8J7DGX2</accession>
<dbReference type="InterPro" id="IPR043504">
    <property type="entry name" value="Peptidase_S1_PA_chymotrypsin"/>
</dbReference>
<dbReference type="Pfam" id="PF13365">
    <property type="entry name" value="Trypsin_2"/>
    <property type="match status" value="1"/>
</dbReference>
<protein>
    <submittedName>
        <fullName evidence="1">Trypsin-like peptidase domain-containing protein</fullName>
    </submittedName>
</protein>
<dbReference type="SUPFAM" id="SSF50494">
    <property type="entry name" value="Trypsin-like serine proteases"/>
    <property type="match status" value="1"/>
</dbReference>